<dbReference type="KEGG" id="azo:azo3036"/>
<dbReference type="Proteomes" id="UP000002588">
    <property type="component" value="Chromosome"/>
</dbReference>
<proteinExistence type="predicted"/>
<organism evidence="1 2">
    <name type="scientific">Azoarcus sp. (strain BH72)</name>
    <dbReference type="NCBI Taxonomy" id="418699"/>
    <lineage>
        <taxon>Bacteria</taxon>
        <taxon>Pseudomonadati</taxon>
        <taxon>Pseudomonadota</taxon>
        <taxon>Betaproteobacteria</taxon>
        <taxon>Rhodocyclales</taxon>
        <taxon>Zoogloeaceae</taxon>
        <taxon>Azoarcus</taxon>
    </lineage>
</organism>
<dbReference type="InterPro" id="IPR054249">
    <property type="entry name" value="DUF6976"/>
</dbReference>
<dbReference type="Pfam" id="PF22396">
    <property type="entry name" value="DUF6976"/>
    <property type="match status" value="1"/>
</dbReference>
<keyword evidence="2" id="KW-1185">Reference proteome</keyword>
<dbReference type="AlphaFoldDB" id="A1K9Z7"/>
<dbReference type="eggNOG" id="ENOG502Z7SH">
    <property type="taxonomic scope" value="Bacteria"/>
</dbReference>
<name>A1K9Z7_AZOSB</name>
<accession>A1K9Z7</accession>
<sequence length="372" mass="39984">MSWLSSGRWHERRRPAAEGRAFSLTENFTQRQEGSAVSAADKIISAGHGGCLLTVAEAADRIGSGALLSIAGDEACLRALPRGNWIGGTIPYFMDEAGGQVSRDRVFVTELPGIAADIRLYDTVGIAGLCMDAPANGYTLLIIPAFSAVHSLYARRAPDFEDMFVKPVAGWVAGVHLDDLGRVEPLVVDGRSGRFSPEHAVAIHVTLADEDYATVEIVNVMQPAAGAELRFPETGFSASRCRVDGVEQDFAEWLQRSGADLRLPLVADYCGARVNVSFKGINAAEGRVEFYAPVFDDVAYRLAAPVADYPAALQVALPAGERADFACNCILNYLHGGLEGRRAGNFFGPITFGEVAYQLLNQTLVYLKVARA</sequence>
<protein>
    <submittedName>
        <fullName evidence="1">Uncharacterized protein</fullName>
    </submittedName>
</protein>
<gene>
    <name evidence="1" type="ordered locus">azo3036</name>
</gene>
<evidence type="ECO:0000313" key="2">
    <source>
        <dbReference type="Proteomes" id="UP000002588"/>
    </source>
</evidence>
<reference evidence="1 2" key="1">
    <citation type="journal article" date="2006" name="Nat. Biotechnol.">
        <title>Complete genome of the mutualistic, N2-fixing grass endophyte Azoarcus sp. strain BH72.</title>
        <authorList>
            <person name="Krause A."/>
            <person name="Ramakumar A."/>
            <person name="Bartels D."/>
            <person name="Battistoni F."/>
            <person name="Bekel T."/>
            <person name="Boch J."/>
            <person name="Boehm M."/>
            <person name="Friedrich F."/>
            <person name="Hurek T."/>
            <person name="Krause L."/>
            <person name="Linke B."/>
            <person name="McHardy A.C."/>
            <person name="Sarkar A."/>
            <person name="Schneiker S."/>
            <person name="Syed A.A."/>
            <person name="Thauer R."/>
            <person name="Vorhoelter F.-J."/>
            <person name="Weidner S."/>
            <person name="Puehler A."/>
            <person name="Reinhold-Hurek B."/>
            <person name="Kaiser O."/>
            <person name="Goesmann A."/>
        </authorList>
    </citation>
    <scope>NUCLEOTIDE SEQUENCE [LARGE SCALE GENOMIC DNA]</scope>
    <source>
        <strain evidence="1 2">BH72</strain>
    </source>
</reference>
<dbReference type="EMBL" id="AM406670">
    <property type="protein sequence ID" value="CAL95652.1"/>
    <property type="molecule type" value="Genomic_DNA"/>
</dbReference>
<evidence type="ECO:0000313" key="1">
    <source>
        <dbReference type="EMBL" id="CAL95652.1"/>
    </source>
</evidence>
<dbReference type="HOGENOM" id="CLU_854985_0_0_4"/>